<name>A0ABD1D4B4_CULPP</name>
<dbReference type="EMBL" id="JBEHCU010007598">
    <property type="protein sequence ID" value="KAL1394443.1"/>
    <property type="molecule type" value="Genomic_DNA"/>
</dbReference>
<comment type="caution">
    <text evidence="2">The sequence shown here is derived from an EMBL/GenBank/DDBJ whole genome shotgun (WGS) entry which is preliminary data.</text>
</comment>
<feature type="domain" description="Yippee" evidence="1">
    <location>
        <begin position="13"/>
        <end position="113"/>
    </location>
</feature>
<evidence type="ECO:0000259" key="1">
    <source>
        <dbReference type="PROSITE" id="PS51792"/>
    </source>
</evidence>
<gene>
    <name evidence="2" type="ORF">pipiens_011949</name>
</gene>
<dbReference type="AlphaFoldDB" id="A0ABD1D4B4"/>
<dbReference type="PROSITE" id="PS51792">
    <property type="entry name" value="YIPPEE"/>
    <property type="match status" value="1"/>
</dbReference>
<organism evidence="2 3">
    <name type="scientific">Culex pipiens pipiens</name>
    <name type="common">Northern house mosquito</name>
    <dbReference type="NCBI Taxonomy" id="38569"/>
    <lineage>
        <taxon>Eukaryota</taxon>
        <taxon>Metazoa</taxon>
        <taxon>Ecdysozoa</taxon>
        <taxon>Arthropoda</taxon>
        <taxon>Hexapoda</taxon>
        <taxon>Insecta</taxon>
        <taxon>Pterygota</taxon>
        <taxon>Neoptera</taxon>
        <taxon>Endopterygota</taxon>
        <taxon>Diptera</taxon>
        <taxon>Nematocera</taxon>
        <taxon>Culicoidea</taxon>
        <taxon>Culicidae</taxon>
        <taxon>Culicinae</taxon>
        <taxon>Culicini</taxon>
        <taxon>Culex</taxon>
        <taxon>Culex</taxon>
    </lineage>
</organism>
<protein>
    <recommendedName>
        <fullName evidence="1">Yippee domain-containing protein</fullName>
    </recommendedName>
</protein>
<evidence type="ECO:0000313" key="3">
    <source>
        <dbReference type="Proteomes" id="UP001562425"/>
    </source>
</evidence>
<keyword evidence="3" id="KW-1185">Reference proteome</keyword>
<reference evidence="2 3" key="1">
    <citation type="submission" date="2024-05" db="EMBL/GenBank/DDBJ databases">
        <title>Culex pipiens pipiens assembly and annotation.</title>
        <authorList>
            <person name="Alout H."/>
            <person name="Durand T."/>
        </authorList>
    </citation>
    <scope>NUCLEOTIDE SEQUENCE [LARGE SCALE GENOMIC DNA]</scope>
    <source>
        <strain evidence="2">HA-2024</strain>
        <tissue evidence="2">Whole body</tissue>
    </source>
</reference>
<dbReference type="InterPro" id="IPR034751">
    <property type="entry name" value="Yippee"/>
</dbReference>
<dbReference type="Proteomes" id="UP001562425">
    <property type="component" value="Unassembled WGS sequence"/>
</dbReference>
<dbReference type="InterPro" id="IPR039058">
    <property type="entry name" value="Yippee_fam"/>
</dbReference>
<evidence type="ECO:0000313" key="2">
    <source>
        <dbReference type="EMBL" id="KAL1394443.1"/>
    </source>
</evidence>
<sequence>MGKIFLDHIGGQKLYSCAACETNLTNKRELISTRFTGATGRAYLFKRVVNLCLFSCAGPGDADGAAHGAGRDVQELPRQARLDVRVCHRGVAKIQGGPRHPGARAHHRVRGFPGGVTPLPV</sequence>
<proteinExistence type="predicted"/>
<dbReference type="PANTHER" id="PTHR13848">
    <property type="entry name" value="PROTEIN YIPPEE-LIKE CG15309-RELATED"/>
    <property type="match status" value="1"/>
</dbReference>
<accession>A0ABD1D4B4</accession>